<feature type="compositionally biased region" description="Polar residues" evidence="2">
    <location>
        <begin position="169"/>
        <end position="179"/>
    </location>
</feature>
<dbReference type="OMA" id="VCRVPYY"/>
<sequence length="276" mass="29936">MSRVVKEHIGVIILGIFIFFAVIAPAGCIVWARRREHRKYHPSPNAFRKARRKLATVAECRKDTERHLGGGDSEWTGNCPICIGPLTAEANGSSAENISTEKATTEDATEATAEATTEATTEPAPPVAGSSTQNNTQDADGSGSSKEIMAAPTSSTAETRRGGGDGSAAETQTPPTSTKEGGCSPIMLWITRWLPRSLQKKCKIAPDRDVEILKLKSCGHWFHARCLSSWFLIDRYDCPVCRKPYWDGKPKKGPLSTWLTSNYNVDAVRVGAGTMV</sequence>
<feature type="domain" description="RING-type" evidence="4">
    <location>
        <begin position="202"/>
        <end position="242"/>
    </location>
</feature>
<proteinExistence type="predicted"/>
<feature type="region of interest" description="Disordered" evidence="2">
    <location>
        <begin position="91"/>
        <end position="183"/>
    </location>
</feature>
<dbReference type="GO" id="GO:0008270">
    <property type="term" value="F:zinc ion binding"/>
    <property type="evidence" value="ECO:0007669"/>
    <property type="project" value="UniProtKB-KW"/>
</dbReference>
<name>A0A084FVG2_PSEDA</name>
<dbReference type="RefSeq" id="XP_016638873.1">
    <property type="nucleotide sequence ID" value="XM_016784041.1"/>
</dbReference>
<dbReference type="SUPFAM" id="SSF57850">
    <property type="entry name" value="RING/U-box"/>
    <property type="match status" value="1"/>
</dbReference>
<dbReference type="EMBL" id="JOWA01000165">
    <property type="protein sequence ID" value="KEZ39074.1"/>
    <property type="molecule type" value="Genomic_DNA"/>
</dbReference>
<gene>
    <name evidence="5" type="ORF">SAPIO_CDS10459</name>
</gene>
<keyword evidence="1" id="KW-0479">Metal-binding</keyword>
<organism evidence="5 6">
    <name type="scientific">Pseudallescheria apiosperma</name>
    <name type="common">Scedosporium apiospermum</name>
    <dbReference type="NCBI Taxonomy" id="563466"/>
    <lineage>
        <taxon>Eukaryota</taxon>
        <taxon>Fungi</taxon>
        <taxon>Dikarya</taxon>
        <taxon>Ascomycota</taxon>
        <taxon>Pezizomycotina</taxon>
        <taxon>Sordariomycetes</taxon>
        <taxon>Hypocreomycetidae</taxon>
        <taxon>Microascales</taxon>
        <taxon>Microascaceae</taxon>
        <taxon>Scedosporium</taxon>
    </lineage>
</organism>
<dbReference type="VEuPathDB" id="FungiDB:SAPIO_CDS10459"/>
<dbReference type="Proteomes" id="UP000028545">
    <property type="component" value="Unassembled WGS sequence"/>
</dbReference>
<keyword evidence="3" id="KW-0812">Transmembrane</keyword>
<feature type="transmembrane region" description="Helical" evidence="3">
    <location>
        <begin position="12"/>
        <end position="32"/>
    </location>
</feature>
<dbReference type="HOGENOM" id="CLU_1008865_0_0_1"/>
<protein>
    <recommendedName>
        <fullName evidence="4">RING-type domain-containing protein</fullName>
    </recommendedName>
</protein>
<dbReference type="Pfam" id="PF13639">
    <property type="entry name" value="zf-RING_2"/>
    <property type="match status" value="1"/>
</dbReference>
<keyword evidence="3" id="KW-0472">Membrane</keyword>
<dbReference type="PROSITE" id="PS50089">
    <property type="entry name" value="ZF_RING_2"/>
    <property type="match status" value="1"/>
</dbReference>
<evidence type="ECO:0000259" key="4">
    <source>
        <dbReference type="PROSITE" id="PS50089"/>
    </source>
</evidence>
<dbReference type="GeneID" id="27719657"/>
<dbReference type="InterPro" id="IPR013083">
    <property type="entry name" value="Znf_RING/FYVE/PHD"/>
</dbReference>
<reference evidence="5 6" key="1">
    <citation type="journal article" date="2014" name="Genome Announc.">
        <title>Draft genome sequence of the pathogenic fungus Scedosporium apiospermum.</title>
        <authorList>
            <person name="Vandeputte P."/>
            <person name="Ghamrawi S."/>
            <person name="Rechenmann M."/>
            <person name="Iltis A."/>
            <person name="Giraud S."/>
            <person name="Fleury M."/>
            <person name="Thornton C."/>
            <person name="Delhaes L."/>
            <person name="Meyer W."/>
            <person name="Papon N."/>
            <person name="Bouchara J.P."/>
        </authorList>
    </citation>
    <scope>NUCLEOTIDE SEQUENCE [LARGE SCALE GENOMIC DNA]</scope>
    <source>
        <strain evidence="5 6">IHEM 14462</strain>
    </source>
</reference>
<keyword evidence="6" id="KW-1185">Reference proteome</keyword>
<accession>A0A084FVG2</accession>
<comment type="caution">
    <text evidence="5">The sequence shown here is derived from an EMBL/GenBank/DDBJ whole genome shotgun (WGS) entry which is preliminary data.</text>
</comment>
<feature type="compositionally biased region" description="Low complexity" evidence="2">
    <location>
        <begin position="110"/>
        <end position="122"/>
    </location>
</feature>
<feature type="compositionally biased region" description="Polar residues" evidence="2">
    <location>
        <begin position="129"/>
        <end position="145"/>
    </location>
</feature>
<evidence type="ECO:0000313" key="5">
    <source>
        <dbReference type="EMBL" id="KEZ39074.1"/>
    </source>
</evidence>
<keyword evidence="3" id="KW-1133">Transmembrane helix</keyword>
<keyword evidence="1" id="KW-0863">Zinc-finger</keyword>
<dbReference type="InterPro" id="IPR001841">
    <property type="entry name" value="Znf_RING"/>
</dbReference>
<evidence type="ECO:0000256" key="2">
    <source>
        <dbReference type="SAM" id="MobiDB-lite"/>
    </source>
</evidence>
<dbReference type="OrthoDB" id="5245468at2759"/>
<dbReference type="KEGG" id="sapo:SAPIO_CDS10459"/>
<evidence type="ECO:0000256" key="1">
    <source>
        <dbReference type="PROSITE-ProRule" id="PRU00175"/>
    </source>
</evidence>
<dbReference type="Gene3D" id="3.30.40.10">
    <property type="entry name" value="Zinc/RING finger domain, C3HC4 (zinc finger)"/>
    <property type="match status" value="1"/>
</dbReference>
<keyword evidence="1" id="KW-0862">Zinc</keyword>
<evidence type="ECO:0000313" key="6">
    <source>
        <dbReference type="Proteomes" id="UP000028545"/>
    </source>
</evidence>
<dbReference type="AlphaFoldDB" id="A0A084FVG2"/>
<evidence type="ECO:0000256" key="3">
    <source>
        <dbReference type="SAM" id="Phobius"/>
    </source>
</evidence>